<evidence type="ECO:0000256" key="1">
    <source>
        <dbReference type="ARBA" id="ARBA00004123"/>
    </source>
</evidence>
<dbReference type="InterPro" id="IPR036236">
    <property type="entry name" value="Znf_C2H2_sf"/>
</dbReference>
<dbReference type="EMBL" id="OB663482">
    <property type="protein sequence ID" value="CAD7231406.1"/>
    <property type="molecule type" value="Genomic_DNA"/>
</dbReference>
<organism evidence="7">
    <name type="scientific">Cyprideis torosa</name>
    <dbReference type="NCBI Taxonomy" id="163714"/>
    <lineage>
        <taxon>Eukaryota</taxon>
        <taxon>Metazoa</taxon>
        <taxon>Ecdysozoa</taxon>
        <taxon>Arthropoda</taxon>
        <taxon>Crustacea</taxon>
        <taxon>Oligostraca</taxon>
        <taxon>Ostracoda</taxon>
        <taxon>Podocopa</taxon>
        <taxon>Podocopida</taxon>
        <taxon>Cytherocopina</taxon>
        <taxon>Cytheroidea</taxon>
        <taxon>Cytherideidae</taxon>
        <taxon>Cyprideis</taxon>
    </lineage>
</organism>
<dbReference type="FunFam" id="3.30.160.60:FF:000202">
    <property type="entry name" value="Zinc finger protein 574"/>
    <property type="match status" value="1"/>
</dbReference>
<dbReference type="OrthoDB" id="6330646at2759"/>
<protein>
    <submittedName>
        <fullName evidence="7">Uncharacterized protein</fullName>
    </submittedName>
</protein>
<dbReference type="PROSITE" id="PS00028">
    <property type="entry name" value="ZINC_FINGER_C2H2_1"/>
    <property type="match status" value="4"/>
</dbReference>
<dbReference type="AlphaFoldDB" id="A0A7R8WMK7"/>
<evidence type="ECO:0000256" key="5">
    <source>
        <dbReference type="ARBA" id="ARBA00022833"/>
    </source>
</evidence>
<dbReference type="PANTHER" id="PTHR16515">
    <property type="entry name" value="PR DOMAIN ZINC FINGER PROTEIN"/>
    <property type="match status" value="1"/>
</dbReference>
<feature type="non-terminal residue" evidence="7">
    <location>
        <position position="1"/>
    </location>
</feature>
<dbReference type="InterPro" id="IPR013087">
    <property type="entry name" value="Znf_C2H2_type"/>
</dbReference>
<comment type="subcellular location">
    <subcellularLocation>
        <location evidence="1">Nucleus</location>
    </subcellularLocation>
</comment>
<dbReference type="SUPFAM" id="SSF57667">
    <property type="entry name" value="beta-beta-alpha zinc fingers"/>
    <property type="match status" value="2"/>
</dbReference>
<keyword evidence="4" id="KW-0863">Zinc-finger</keyword>
<sequence>VNEAAQPYICDIPGCHGRFVRKSAFNRHMSTHYNGGKRFSCALCGKQFRSVSSFYAHKQSHSESRNFVCDVCGKAFKTNSNMRQHRRSVHAEMGPLWCSVCGKGFGRLDYLRKHEKSAHGKVITAMRKSYVVPVLPVDEISDPKLQEEIVETSDNGRSRSLGTVALPVQPTSVTFPKIDSRISSSSALEAALLSTVNLMLPQGWSGL</sequence>
<evidence type="ECO:0000256" key="6">
    <source>
        <dbReference type="ARBA" id="ARBA00023242"/>
    </source>
</evidence>
<accession>A0A7R8WMK7</accession>
<dbReference type="PANTHER" id="PTHR16515:SF49">
    <property type="entry name" value="GASTRULA ZINC FINGER PROTEIN XLCGF49.1-LIKE-RELATED"/>
    <property type="match status" value="1"/>
</dbReference>
<proteinExistence type="predicted"/>
<name>A0A7R8WMK7_9CRUS</name>
<dbReference type="SMART" id="SM00355">
    <property type="entry name" value="ZnF_C2H2"/>
    <property type="match status" value="4"/>
</dbReference>
<keyword evidence="6" id="KW-0539">Nucleus</keyword>
<dbReference type="GO" id="GO:0010468">
    <property type="term" value="P:regulation of gene expression"/>
    <property type="evidence" value="ECO:0007669"/>
    <property type="project" value="TreeGrafter"/>
</dbReference>
<evidence type="ECO:0000256" key="4">
    <source>
        <dbReference type="ARBA" id="ARBA00022771"/>
    </source>
</evidence>
<dbReference type="InterPro" id="IPR050331">
    <property type="entry name" value="Zinc_finger"/>
</dbReference>
<evidence type="ECO:0000256" key="3">
    <source>
        <dbReference type="ARBA" id="ARBA00022737"/>
    </source>
</evidence>
<dbReference type="Pfam" id="PF13912">
    <property type="entry name" value="zf-C2H2_6"/>
    <property type="match status" value="1"/>
</dbReference>
<dbReference type="Pfam" id="PF00096">
    <property type="entry name" value="zf-C2H2"/>
    <property type="match status" value="3"/>
</dbReference>
<keyword evidence="3" id="KW-0677">Repeat</keyword>
<dbReference type="PROSITE" id="PS50157">
    <property type="entry name" value="ZINC_FINGER_C2H2_2"/>
    <property type="match status" value="4"/>
</dbReference>
<keyword evidence="2" id="KW-0479">Metal-binding</keyword>
<gene>
    <name evidence="7" type="ORF">CTOB1V02_LOCUS9253</name>
</gene>
<reference evidence="7" key="1">
    <citation type="submission" date="2020-11" db="EMBL/GenBank/DDBJ databases">
        <authorList>
            <person name="Tran Van P."/>
        </authorList>
    </citation>
    <scope>NUCLEOTIDE SEQUENCE</scope>
</reference>
<dbReference type="GO" id="GO:0005634">
    <property type="term" value="C:nucleus"/>
    <property type="evidence" value="ECO:0007669"/>
    <property type="project" value="UniProtKB-SubCell"/>
</dbReference>
<dbReference type="Gene3D" id="3.30.160.60">
    <property type="entry name" value="Classic Zinc Finger"/>
    <property type="match status" value="3"/>
</dbReference>
<evidence type="ECO:0000313" key="7">
    <source>
        <dbReference type="EMBL" id="CAD7231406.1"/>
    </source>
</evidence>
<keyword evidence="5" id="KW-0862">Zinc</keyword>
<dbReference type="GO" id="GO:0032502">
    <property type="term" value="P:developmental process"/>
    <property type="evidence" value="ECO:0007669"/>
    <property type="project" value="UniProtKB-ARBA"/>
</dbReference>
<evidence type="ECO:0000256" key="2">
    <source>
        <dbReference type="ARBA" id="ARBA00022723"/>
    </source>
</evidence>
<dbReference type="GO" id="GO:0008270">
    <property type="term" value="F:zinc ion binding"/>
    <property type="evidence" value="ECO:0007669"/>
    <property type="project" value="UniProtKB-KW"/>
</dbReference>